<dbReference type="STRING" id="149040.A0A132BAS5"/>
<name>A0A132BAS5_MOLSC</name>
<accession>A0A132BAS5</accession>
<dbReference type="AlphaFoldDB" id="A0A132BAS5"/>
<gene>
    <name evidence="1" type="ORF">LY89DRAFT_658177</name>
</gene>
<protein>
    <submittedName>
        <fullName evidence="1">Actin-like ATPase domain-containing protein</fullName>
    </submittedName>
</protein>
<dbReference type="RefSeq" id="XP_018063454.1">
    <property type="nucleotide sequence ID" value="XM_018212464.1"/>
</dbReference>
<dbReference type="InParanoid" id="A0A132BAS5"/>
<reference evidence="1 2" key="1">
    <citation type="submission" date="2015-10" db="EMBL/GenBank/DDBJ databases">
        <title>Full genome of DAOMC 229536 Phialocephala scopiformis, a fungal endophyte of spruce producing the potent anti-insectan compound rugulosin.</title>
        <authorList>
            <consortium name="DOE Joint Genome Institute"/>
            <person name="Walker A.K."/>
            <person name="Frasz S.L."/>
            <person name="Seifert K.A."/>
            <person name="Miller J.D."/>
            <person name="Mondo S.J."/>
            <person name="Labutti K."/>
            <person name="Lipzen A."/>
            <person name="Dockter R."/>
            <person name="Kennedy M."/>
            <person name="Grigoriev I.V."/>
            <person name="Spatafora J.W."/>
        </authorList>
    </citation>
    <scope>NUCLEOTIDE SEQUENCE [LARGE SCALE GENOMIC DNA]</scope>
    <source>
        <strain evidence="1 2">CBS 120377</strain>
    </source>
</reference>
<keyword evidence="2" id="KW-1185">Reference proteome</keyword>
<dbReference type="EMBL" id="KQ947433">
    <property type="protein sequence ID" value="KUJ09099.1"/>
    <property type="molecule type" value="Genomic_DNA"/>
</dbReference>
<dbReference type="Proteomes" id="UP000070700">
    <property type="component" value="Unassembled WGS sequence"/>
</dbReference>
<dbReference type="OrthoDB" id="2963168at2759"/>
<dbReference type="PANTHER" id="PTHR14187:SF5">
    <property type="entry name" value="HEAT SHOCK 70 KDA PROTEIN 12A"/>
    <property type="match status" value="1"/>
</dbReference>
<dbReference type="Gene3D" id="3.30.420.40">
    <property type="match status" value="1"/>
</dbReference>
<sequence>MRPRSRVEVVGGSDSDDGVNDVLVIGLDFGTTYSGVAWATYEGFNANEINVITTWPEQPDEAKAPTQLFYEDGKIMWGFGIPIDADPVQWFKLLLIKDIDLDEETRSSEFLLRGRKMLRENNKTAIDLIADYLRLLWKYVLEMITKDCGSSVVDALPFHVVLTVPAIWKGYAREGMEKAARVAGILDGRLAGPTNLTFAPEPEAAALQSLDAGEIYVVCDAGGGTVDLISYEIDSGVRPIVMHEAAEGTGGLCGGIFIDQAFEDICKARLGRKWDRLSKAGIKQIMKKEWESGVKLAFNHPSLNDYLVSIPAEAFGSSGDSLNDDSKEPIIKNGIIHFKSSHLCQAFSKPFLQIEELLDEQIKRIQSQGTPPTANSMQGIILVGGLGGSPYLHNGLKARYSPVGIDVLQSTVVKPRTAICRGAVYKGFMEGAGGKFDHQPNMISITSTISRSSFGTIFRAKFEAGKHLEYEKVWDNNECEYKAENQMAWYLKRGETVSGKDPVRRSYYQILKNDFGRSFSITMHQCNALTAPSRLTPDVGFLCTIDCAVDTPFGALEDYTNPNGEIFKRLTYDIEMVPSGASVEFVVYINGKRQGAQNANIHFE</sequence>
<dbReference type="KEGG" id="psco:LY89DRAFT_658177"/>
<dbReference type="GeneID" id="28822190"/>
<dbReference type="PANTHER" id="PTHR14187">
    <property type="entry name" value="ALPHA KINASE/ELONGATION FACTOR 2 KINASE"/>
    <property type="match status" value="1"/>
</dbReference>
<dbReference type="InterPro" id="IPR043129">
    <property type="entry name" value="ATPase_NBD"/>
</dbReference>
<dbReference type="PRINTS" id="PR00301">
    <property type="entry name" value="HEATSHOCK70"/>
</dbReference>
<proteinExistence type="predicted"/>
<organism evidence="1 2">
    <name type="scientific">Mollisia scopiformis</name>
    <name type="common">Conifer needle endophyte fungus</name>
    <name type="synonym">Phialocephala scopiformis</name>
    <dbReference type="NCBI Taxonomy" id="149040"/>
    <lineage>
        <taxon>Eukaryota</taxon>
        <taxon>Fungi</taxon>
        <taxon>Dikarya</taxon>
        <taxon>Ascomycota</taxon>
        <taxon>Pezizomycotina</taxon>
        <taxon>Leotiomycetes</taxon>
        <taxon>Helotiales</taxon>
        <taxon>Mollisiaceae</taxon>
        <taxon>Mollisia</taxon>
    </lineage>
</organism>
<evidence type="ECO:0000313" key="1">
    <source>
        <dbReference type="EMBL" id="KUJ09099.1"/>
    </source>
</evidence>
<dbReference type="CDD" id="cd10170">
    <property type="entry name" value="ASKHA_NBD_HSP70"/>
    <property type="match status" value="1"/>
</dbReference>
<evidence type="ECO:0000313" key="2">
    <source>
        <dbReference type="Proteomes" id="UP000070700"/>
    </source>
</evidence>
<dbReference type="SUPFAM" id="SSF53067">
    <property type="entry name" value="Actin-like ATPase domain"/>
    <property type="match status" value="2"/>
</dbReference>